<keyword evidence="1" id="KW-1133">Transmembrane helix</keyword>
<evidence type="ECO:0000313" key="4">
    <source>
        <dbReference type="Proteomes" id="UP001499959"/>
    </source>
</evidence>
<dbReference type="Proteomes" id="UP001499959">
    <property type="component" value="Unassembled WGS sequence"/>
</dbReference>
<feature type="transmembrane region" description="Helical" evidence="1">
    <location>
        <begin position="83"/>
        <end position="104"/>
    </location>
</feature>
<dbReference type="RefSeq" id="WP_345302555.1">
    <property type="nucleotide sequence ID" value="NZ_BAABJE010000005.1"/>
</dbReference>
<feature type="transmembrane region" description="Helical" evidence="1">
    <location>
        <begin position="59"/>
        <end position="77"/>
    </location>
</feature>
<evidence type="ECO:0000256" key="1">
    <source>
        <dbReference type="SAM" id="Phobius"/>
    </source>
</evidence>
<dbReference type="SMART" id="SM01259">
    <property type="entry name" value="LAB_N"/>
    <property type="match status" value="1"/>
</dbReference>
<gene>
    <name evidence="3" type="ORF">GCM10023307_13540</name>
</gene>
<name>A0ABP9B3W5_9GAMM</name>
<dbReference type="PIRSF" id="PIRSF028440">
    <property type="entry name" value="UCP_LAB_N"/>
    <property type="match status" value="1"/>
</dbReference>
<comment type="caution">
    <text evidence="3">The sequence shown here is derived from an EMBL/GenBank/DDBJ whole genome shotgun (WGS) entry which is preliminary data.</text>
</comment>
<sequence>MEPAALDIMNSPIPWLAWTGLHASPWKLIGLTGALMFGSRWVVQFIASKRAGKPVIPRLFWYMSIVGSLMTLSYFIFSSKQDSVGILQNLFPAFTACYSLYLDIRHRGWDRDRNSH</sequence>
<organism evidence="3 4">
    <name type="scientific">Lysobacter hankyongensis</name>
    <dbReference type="NCBI Taxonomy" id="1176535"/>
    <lineage>
        <taxon>Bacteria</taxon>
        <taxon>Pseudomonadati</taxon>
        <taxon>Pseudomonadota</taxon>
        <taxon>Gammaproteobacteria</taxon>
        <taxon>Lysobacterales</taxon>
        <taxon>Lysobacteraceae</taxon>
        <taxon>Lysobacter</taxon>
    </lineage>
</organism>
<keyword evidence="4" id="KW-1185">Reference proteome</keyword>
<keyword evidence="1" id="KW-0812">Transmembrane</keyword>
<evidence type="ECO:0000313" key="3">
    <source>
        <dbReference type="EMBL" id="GAA4789607.1"/>
    </source>
</evidence>
<keyword evidence="1" id="KW-0472">Membrane</keyword>
<dbReference type="InterPro" id="IPR011499">
    <property type="entry name" value="Lipid_A_biosynth_N"/>
</dbReference>
<feature type="domain" description="Lipid A biosynthesis N-terminal" evidence="2">
    <location>
        <begin position="29"/>
        <end position="102"/>
    </location>
</feature>
<accession>A0ABP9B3W5</accession>
<evidence type="ECO:0000259" key="2">
    <source>
        <dbReference type="SMART" id="SM01259"/>
    </source>
</evidence>
<dbReference type="EMBL" id="BAABJE010000005">
    <property type="protein sequence ID" value="GAA4789607.1"/>
    <property type="molecule type" value="Genomic_DNA"/>
</dbReference>
<protein>
    <submittedName>
        <fullName evidence="3">Lipid-A-disaccharide synthase N-terminal domain-containing protein</fullName>
    </submittedName>
</protein>
<proteinExistence type="predicted"/>
<dbReference type="InterPro" id="IPR014546">
    <property type="entry name" value="UCP028440_lipidA_biosyn"/>
</dbReference>
<reference evidence="4" key="1">
    <citation type="journal article" date="2019" name="Int. J. Syst. Evol. Microbiol.">
        <title>The Global Catalogue of Microorganisms (GCM) 10K type strain sequencing project: providing services to taxonomists for standard genome sequencing and annotation.</title>
        <authorList>
            <consortium name="The Broad Institute Genomics Platform"/>
            <consortium name="The Broad Institute Genome Sequencing Center for Infectious Disease"/>
            <person name="Wu L."/>
            <person name="Ma J."/>
        </authorList>
    </citation>
    <scope>NUCLEOTIDE SEQUENCE [LARGE SCALE GENOMIC DNA]</scope>
    <source>
        <strain evidence="4">JCM 18204</strain>
    </source>
</reference>
<dbReference type="Pfam" id="PF07578">
    <property type="entry name" value="LAB_N"/>
    <property type="match status" value="1"/>
</dbReference>